<sequence>MHRLDGETDVERCLSIDGEPVLNGEHVGAVPGVDVDALDVGDLCRLVLSEGAGKKELRQLPFAVHDGIQEDFTFLKAQLYLHLV</sequence>
<protein>
    <submittedName>
        <fullName evidence="1">Uncharacterized protein</fullName>
    </submittedName>
</protein>
<comment type="caution">
    <text evidence="1">The sequence shown here is derived from an EMBL/GenBank/DDBJ whole genome shotgun (WGS) entry which is preliminary data.</text>
</comment>
<proteinExistence type="predicted"/>
<gene>
    <name evidence="1" type="ORF">NDU88_011050</name>
</gene>
<keyword evidence="2" id="KW-1185">Reference proteome</keyword>
<organism evidence="1 2">
    <name type="scientific">Pleurodeles waltl</name>
    <name type="common">Iberian ribbed newt</name>
    <dbReference type="NCBI Taxonomy" id="8319"/>
    <lineage>
        <taxon>Eukaryota</taxon>
        <taxon>Metazoa</taxon>
        <taxon>Chordata</taxon>
        <taxon>Craniata</taxon>
        <taxon>Vertebrata</taxon>
        <taxon>Euteleostomi</taxon>
        <taxon>Amphibia</taxon>
        <taxon>Batrachia</taxon>
        <taxon>Caudata</taxon>
        <taxon>Salamandroidea</taxon>
        <taxon>Salamandridae</taxon>
        <taxon>Pleurodelinae</taxon>
        <taxon>Pleurodeles</taxon>
    </lineage>
</organism>
<name>A0AAV7PWK7_PLEWA</name>
<dbReference type="Proteomes" id="UP001066276">
    <property type="component" value="Chromosome 7"/>
</dbReference>
<dbReference type="EMBL" id="JANPWB010000011">
    <property type="protein sequence ID" value="KAJ1132747.1"/>
    <property type="molecule type" value="Genomic_DNA"/>
</dbReference>
<accession>A0AAV7PWK7</accession>
<evidence type="ECO:0000313" key="1">
    <source>
        <dbReference type="EMBL" id="KAJ1132747.1"/>
    </source>
</evidence>
<evidence type="ECO:0000313" key="2">
    <source>
        <dbReference type="Proteomes" id="UP001066276"/>
    </source>
</evidence>
<reference evidence="1" key="1">
    <citation type="journal article" date="2022" name="bioRxiv">
        <title>Sequencing and chromosome-scale assembly of the giantPleurodeles waltlgenome.</title>
        <authorList>
            <person name="Brown T."/>
            <person name="Elewa A."/>
            <person name="Iarovenko S."/>
            <person name="Subramanian E."/>
            <person name="Araus A.J."/>
            <person name="Petzold A."/>
            <person name="Susuki M."/>
            <person name="Suzuki K.-i.T."/>
            <person name="Hayashi T."/>
            <person name="Toyoda A."/>
            <person name="Oliveira C."/>
            <person name="Osipova E."/>
            <person name="Leigh N.D."/>
            <person name="Simon A."/>
            <person name="Yun M.H."/>
        </authorList>
    </citation>
    <scope>NUCLEOTIDE SEQUENCE</scope>
    <source>
        <strain evidence="1">20211129_DDA</strain>
        <tissue evidence="1">Liver</tissue>
    </source>
</reference>
<dbReference type="AlphaFoldDB" id="A0AAV7PWK7"/>